<dbReference type="Proteomes" id="UP000053372">
    <property type="component" value="Unassembled WGS sequence"/>
</dbReference>
<evidence type="ECO:0000313" key="3">
    <source>
        <dbReference type="Proteomes" id="UP000053372"/>
    </source>
</evidence>
<evidence type="ECO:0000313" key="2">
    <source>
        <dbReference type="EMBL" id="KST67410.1"/>
    </source>
</evidence>
<comment type="caution">
    <text evidence="2">The sequence shown here is derived from an EMBL/GenBank/DDBJ whole genome shotgun (WGS) entry which is preliminary data.</text>
</comment>
<organism evidence="2 3">
    <name type="scientific">Mastigocoleus testarum BC008</name>
    <dbReference type="NCBI Taxonomy" id="371196"/>
    <lineage>
        <taxon>Bacteria</taxon>
        <taxon>Bacillati</taxon>
        <taxon>Cyanobacteriota</taxon>
        <taxon>Cyanophyceae</taxon>
        <taxon>Nostocales</taxon>
        <taxon>Hapalosiphonaceae</taxon>
        <taxon>Mastigocoleus</taxon>
    </lineage>
</organism>
<protein>
    <submittedName>
        <fullName evidence="2">Uncharacterized protein</fullName>
    </submittedName>
</protein>
<name>A0A0V7ZSQ7_9CYAN</name>
<proteinExistence type="predicted"/>
<dbReference type="EMBL" id="LMTZ01000088">
    <property type="protein sequence ID" value="KST67410.1"/>
    <property type="molecule type" value="Genomic_DNA"/>
</dbReference>
<gene>
    <name evidence="2" type="ORF">BC008_29905</name>
</gene>
<feature type="region of interest" description="Disordered" evidence="1">
    <location>
        <begin position="33"/>
        <end position="55"/>
    </location>
</feature>
<evidence type="ECO:0000256" key="1">
    <source>
        <dbReference type="SAM" id="MobiDB-lite"/>
    </source>
</evidence>
<reference evidence="2 3" key="1">
    <citation type="journal article" date="2015" name="Genome Announc.">
        <title>Draft Genome of the Euendolithic (true boring) Cyanobacterium Mastigocoleus testarum strain BC008.</title>
        <authorList>
            <person name="Guida B.S."/>
            <person name="Garcia-Pichel F."/>
        </authorList>
    </citation>
    <scope>NUCLEOTIDE SEQUENCE [LARGE SCALE GENOMIC DNA]</scope>
    <source>
        <strain evidence="2 3">BC008</strain>
    </source>
</reference>
<accession>A0A0V7ZSQ7</accession>
<keyword evidence="3" id="KW-1185">Reference proteome</keyword>
<sequence>MTIMMIEIEEKSEPNRSIANLKPNLASLCPIPDPGIFAEKPSDQDDSLSDNQHPMIIPRTPVVNEEKESDSVSNNGCYQIAKYSLSRKSLKSREIPLEPKYRL</sequence>
<dbReference type="AlphaFoldDB" id="A0A0V7ZSQ7"/>